<gene>
    <name evidence="1" type="ORF">pdam_00016662</name>
</gene>
<reference evidence="1 2" key="1">
    <citation type="journal article" date="2018" name="Sci. Rep.">
        <title>Comparative analysis of the Pocillopora damicornis genome highlights role of immune system in coral evolution.</title>
        <authorList>
            <person name="Cunning R."/>
            <person name="Bay R.A."/>
            <person name="Gillette P."/>
            <person name="Baker A.C."/>
            <person name="Traylor-Knowles N."/>
        </authorList>
    </citation>
    <scope>NUCLEOTIDE SEQUENCE [LARGE SCALE GENOMIC DNA]</scope>
    <source>
        <strain evidence="1">RSMAS</strain>
        <tissue evidence="1">Whole animal</tissue>
    </source>
</reference>
<organism evidence="1 2">
    <name type="scientific">Pocillopora damicornis</name>
    <name type="common">Cauliflower coral</name>
    <name type="synonym">Millepora damicornis</name>
    <dbReference type="NCBI Taxonomy" id="46731"/>
    <lineage>
        <taxon>Eukaryota</taxon>
        <taxon>Metazoa</taxon>
        <taxon>Cnidaria</taxon>
        <taxon>Anthozoa</taxon>
        <taxon>Hexacorallia</taxon>
        <taxon>Scleractinia</taxon>
        <taxon>Astrocoeniina</taxon>
        <taxon>Pocilloporidae</taxon>
        <taxon>Pocillopora</taxon>
    </lineage>
</organism>
<sequence length="321" mass="36209">MLKRAMGGTPINLLLSVKFTPPAKDNDLPKMKHDAVEANTRVSIFPPEVSRREAVKVLSCTGCLVPAFRRVEFFSQVFMTDFHSFRRDCFKHHRDRLVTKLQHRSEAPGNKARIMKTNTPPQTLQVGVRKDRISVIFAFLQGPMSVSSGKFSISEQIKFKTLGDPRISSLHFKEGDIEISISVYVLNAIRLSLTQRNLRILLVRVRSVLPIGRDSVMSNRKPRKKLDVEDSIETCVDFSADATSVNHDHSHFCSQEKATPKSNTNGFDTTLPKVLVSLSQKIVAYIWRGELWKYCEFDFNMDAGSGKTPSSVANTFASFIE</sequence>
<dbReference type="OrthoDB" id="6496718at2759"/>
<evidence type="ECO:0000313" key="2">
    <source>
        <dbReference type="Proteomes" id="UP000275408"/>
    </source>
</evidence>
<accession>A0A3M6U8J7</accession>
<protein>
    <submittedName>
        <fullName evidence="1">Uncharacterized protein</fullName>
    </submittedName>
</protein>
<evidence type="ECO:0000313" key="1">
    <source>
        <dbReference type="EMBL" id="RMX49993.1"/>
    </source>
</evidence>
<proteinExistence type="predicted"/>
<dbReference type="Proteomes" id="UP000275408">
    <property type="component" value="Unassembled WGS sequence"/>
</dbReference>
<name>A0A3M6U8J7_POCDA</name>
<keyword evidence="2" id="KW-1185">Reference proteome</keyword>
<dbReference type="AlphaFoldDB" id="A0A3M6U8J7"/>
<comment type="caution">
    <text evidence="1">The sequence shown here is derived from an EMBL/GenBank/DDBJ whole genome shotgun (WGS) entry which is preliminary data.</text>
</comment>
<dbReference type="EMBL" id="RCHS01002012">
    <property type="protein sequence ID" value="RMX49993.1"/>
    <property type="molecule type" value="Genomic_DNA"/>
</dbReference>